<dbReference type="AlphaFoldDB" id="A0A183HX32"/>
<reference evidence="4" key="1">
    <citation type="submission" date="2016-06" db="UniProtKB">
        <authorList>
            <consortium name="WormBaseParasite"/>
        </authorList>
    </citation>
    <scope>IDENTIFICATION</scope>
</reference>
<accession>A0A183HX32</accession>
<evidence type="ECO:0000256" key="1">
    <source>
        <dbReference type="SAM" id="Coils"/>
    </source>
</evidence>
<sequence length="83" mass="9473">MEAEVQKFLESNSVSPDFSGVDLKLQNYQKTFSSQVQESINNLASVKSIADEADRLKDLEEAVKEMKMDVINLEEQISQCWIM</sequence>
<name>A0A183HX32_9BILA</name>
<evidence type="ECO:0000313" key="2">
    <source>
        <dbReference type="EMBL" id="VDO81435.1"/>
    </source>
</evidence>
<proteinExistence type="predicted"/>
<evidence type="ECO:0000313" key="4">
    <source>
        <dbReference type="WBParaSite" id="OFLC_0001204401-mRNA-1"/>
    </source>
</evidence>
<dbReference type="Proteomes" id="UP000267606">
    <property type="component" value="Unassembled WGS sequence"/>
</dbReference>
<dbReference type="EMBL" id="UZAJ01018195">
    <property type="protein sequence ID" value="VDO81435.1"/>
    <property type="molecule type" value="Genomic_DNA"/>
</dbReference>
<reference evidence="2 3" key="2">
    <citation type="submission" date="2018-11" db="EMBL/GenBank/DDBJ databases">
        <authorList>
            <consortium name="Pathogen Informatics"/>
        </authorList>
    </citation>
    <scope>NUCLEOTIDE SEQUENCE [LARGE SCALE GENOMIC DNA]</scope>
</reference>
<feature type="coiled-coil region" evidence="1">
    <location>
        <begin position="49"/>
        <end position="76"/>
    </location>
</feature>
<protein>
    <submittedName>
        <fullName evidence="4">Conserved oligomeric Golgi complex subunit 6</fullName>
    </submittedName>
</protein>
<evidence type="ECO:0000313" key="3">
    <source>
        <dbReference type="Proteomes" id="UP000267606"/>
    </source>
</evidence>
<organism evidence="4">
    <name type="scientific">Onchocerca flexuosa</name>
    <dbReference type="NCBI Taxonomy" id="387005"/>
    <lineage>
        <taxon>Eukaryota</taxon>
        <taxon>Metazoa</taxon>
        <taxon>Ecdysozoa</taxon>
        <taxon>Nematoda</taxon>
        <taxon>Chromadorea</taxon>
        <taxon>Rhabditida</taxon>
        <taxon>Spirurina</taxon>
        <taxon>Spiruromorpha</taxon>
        <taxon>Filarioidea</taxon>
        <taxon>Onchocercidae</taxon>
        <taxon>Onchocerca</taxon>
    </lineage>
</organism>
<dbReference type="WBParaSite" id="OFLC_0001204401-mRNA-1">
    <property type="protein sequence ID" value="OFLC_0001204401-mRNA-1"/>
    <property type="gene ID" value="OFLC_0001204401"/>
</dbReference>
<keyword evidence="3" id="KW-1185">Reference proteome</keyword>
<dbReference type="STRING" id="387005.A0A183HX32"/>
<gene>
    <name evidence="2" type="ORF">OFLC_LOCUS12045</name>
</gene>
<keyword evidence="1" id="KW-0175">Coiled coil</keyword>